<evidence type="ECO:0000256" key="2">
    <source>
        <dbReference type="SAM" id="SignalP"/>
    </source>
</evidence>
<evidence type="ECO:0000313" key="5">
    <source>
        <dbReference type="Proteomes" id="UP000321822"/>
    </source>
</evidence>
<dbReference type="Gene3D" id="3.40.30.10">
    <property type="entry name" value="Glutaredoxin"/>
    <property type="match status" value="1"/>
</dbReference>
<keyword evidence="5" id="KW-1185">Reference proteome</keyword>
<dbReference type="SUPFAM" id="SSF52833">
    <property type="entry name" value="Thioredoxin-like"/>
    <property type="match status" value="1"/>
</dbReference>
<comment type="caution">
    <text evidence="4">The sequence shown here is derived from an EMBL/GenBank/DDBJ whole genome shotgun (WGS) entry which is preliminary data.</text>
</comment>
<name>A0A5C6QBW1_9GAMM</name>
<reference evidence="4 5" key="1">
    <citation type="submission" date="2019-07" db="EMBL/GenBank/DDBJ databases">
        <title>Genomes of sea-ice associated Colwellia species.</title>
        <authorList>
            <person name="Bowman J.P."/>
        </authorList>
    </citation>
    <scope>NUCLEOTIDE SEQUENCE [LARGE SCALE GENOMIC DNA]</scope>
    <source>
        <strain evidence="4 5">ACAM 459</strain>
    </source>
</reference>
<keyword evidence="2" id="KW-0732">Signal</keyword>
<keyword evidence="1" id="KW-0676">Redox-active center</keyword>
<dbReference type="GO" id="GO:0016491">
    <property type="term" value="F:oxidoreductase activity"/>
    <property type="evidence" value="ECO:0007669"/>
    <property type="project" value="InterPro"/>
</dbReference>
<feature type="domain" description="Thioredoxin" evidence="3">
    <location>
        <begin position="38"/>
        <end position="193"/>
    </location>
</feature>
<proteinExistence type="predicted"/>
<dbReference type="InterPro" id="IPR013766">
    <property type="entry name" value="Thioredoxin_domain"/>
</dbReference>
<accession>A0A5C6QBW1</accession>
<feature type="chain" id="PRO_5022853236" evidence="2">
    <location>
        <begin position="31"/>
        <end position="195"/>
    </location>
</feature>
<evidence type="ECO:0000313" key="4">
    <source>
        <dbReference type="EMBL" id="TWX66329.1"/>
    </source>
</evidence>
<protein>
    <submittedName>
        <fullName evidence="4">Peroxiredoxin family protein</fullName>
    </submittedName>
</protein>
<dbReference type="Pfam" id="PF00578">
    <property type="entry name" value="AhpC-TSA"/>
    <property type="match status" value="1"/>
</dbReference>
<organism evidence="4 5">
    <name type="scientific">Colwellia demingiae</name>
    <dbReference type="NCBI Taxonomy" id="89401"/>
    <lineage>
        <taxon>Bacteria</taxon>
        <taxon>Pseudomonadati</taxon>
        <taxon>Pseudomonadota</taxon>
        <taxon>Gammaproteobacteria</taxon>
        <taxon>Alteromonadales</taxon>
        <taxon>Colwelliaceae</taxon>
        <taxon>Colwellia</taxon>
    </lineage>
</organism>
<dbReference type="PROSITE" id="PS51352">
    <property type="entry name" value="THIOREDOXIN_2"/>
    <property type="match status" value="1"/>
</dbReference>
<dbReference type="RefSeq" id="WP_146789647.1">
    <property type="nucleotide sequence ID" value="NZ_VOLT01000008.1"/>
</dbReference>
<dbReference type="InterPro" id="IPR000866">
    <property type="entry name" value="AhpC/TSA"/>
</dbReference>
<dbReference type="AlphaFoldDB" id="A0A5C6QBW1"/>
<dbReference type="InterPro" id="IPR050455">
    <property type="entry name" value="Tpx_Peroxidase_subfamily"/>
</dbReference>
<dbReference type="EMBL" id="VOLT01000008">
    <property type="protein sequence ID" value="TWX66329.1"/>
    <property type="molecule type" value="Genomic_DNA"/>
</dbReference>
<dbReference type="PANTHER" id="PTHR43110:SF1">
    <property type="entry name" value="THIOL PEROXIDASE"/>
    <property type="match status" value="1"/>
</dbReference>
<dbReference type="GO" id="GO:0016209">
    <property type="term" value="F:antioxidant activity"/>
    <property type="evidence" value="ECO:0007669"/>
    <property type="project" value="InterPro"/>
</dbReference>
<evidence type="ECO:0000259" key="3">
    <source>
        <dbReference type="PROSITE" id="PS51352"/>
    </source>
</evidence>
<dbReference type="Proteomes" id="UP000321822">
    <property type="component" value="Unassembled WGS sequence"/>
</dbReference>
<evidence type="ECO:0000256" key="1">
    <source>
        <dbReference type="ARBA" id="ARBA00023284"/>
    </source>
</evidence>
<dbReference type="PANTHER" id="PTHR43110">
    <property type="entry name" value="THIOL PEROXIDASE"/>
    <property type="match status" value="1"/>
</dbReference>
<gene>
    <name evidence="4" type="ORF">ESZ36_15805</name>
</gene>
<feature type="signal peptide" evidence="2">
    <location>
        <begin position="1"/>
        <end position="30"/>
    </location>
</feature>
<dbReference type="OrthoDB" id="9809746at2"/>
<dbReference type="InterPro" id="IPR036249">
    <property type="entry name" value="Thioredoxin-like_sf"/>
</dbReference>
<sequence>MNNKTYSAINKKISISLFSLLLLLTNNAFANTSINVGPTLGEQAPKISVLNTQEQAVNIKELSGEQGLIILFFRSADWCPFCKKHLIELNEHAEQFTKLGYGLAAISYDNPDILKTFAEQKSISYPLLSDQKVQTMLAYSIVNNEYTADSDHYGIPYPGVVVIDNKGNVIHKHFFKGYKKRVKFADLYEQLKKGS</sequence>